<evidence type="ECO:0000256" key="2">
    <source>
        <dbReference type="ARBA" id="ARBA00019841"/>
    </source>
</evidence>
<dbReference type="Proteomes" id="UP000199377">
    <property type="component" value="Unassembled WGS sequence"/>
</dbReference>
<dbReference type="SUPFAM" id="SSF64182">
    <property type="entry name" value="DHH phosphoesterases"/>
    <property type="match status" value="1"/>
</dbReference>
<dbReference type="PANTHER" id="PTHR30255:SF2">
    <property type="entry name" value="SINGLE-STRANDED-DNA-SPECIFIC EXONUCLEASE RECJ"/>
    <property type="match status" value="1"/>
</dbReference>
<organism evidence="9 10">
    <name type="scientific">Albimonas pacifica</name>
    <dbReference type="NCBI Taxonomy" id="1114924"/>
    <lineage>
        <taxon>Bacteria</taxon>
        <taxon>Pseudomonadati</taxon>
        <taxon>Pseudomonadota</taxon>
        <taxon>Alphaproteobacteria</taxon>
        <taxon>Rhodobacterales</taxon>
        <taxon>Paracoccaceae</taxon>
        <taxon>Albimonas</taxon>
    </lineage>
</organism>
<feature type="domain" description="DHHA1" evidence="7">
    <location>
        <begin position="364"/>
        <end position="454"/>
    </location>
</feature>
<reference evidence="9 10" key="1">
    <citation type="submission" date="2016-10" db="EMBL/GenBank/DDBJ databases">
        <authorList>
            <person name="de Groot N.N."/>
        </authorList>
    </citation>
    <scope>NUCLEOTIDE SEQUENCE [LARGE SCALE GENOMIC DNA]</scope>
    <source>
        <strain evidence="9 10">CGMCC 1.11030</strain>
    </source>
</reference>
<dbReference type="InterPro" id="IPR038763">
    <property type="entry name" value="DHH_sf"/>
</dbReference>
<dbReference type="InterPro" id="IPR001667">
    <property type="entry name" value="DDH_dom"/>
</dbReference>
<evidence type="ECO:0000256" key="4">
    <source>
        <dbReference type="ARBA" id="ARBA00022801"/>
    </source>
</evidence>
<dbReference type="Pfam" id="PF01368">
    <property type="entry name" value="DHH"/>
    <property type="match status" value="1"/>
</dbReference>
<evidence type="ECO:0000256" key="1">
    <source>
        <dbReference type="ARBA" id="ARBA00005915"/>
    </source>
</evidence>
<feature type="domain" description="RecJ OB" evidence="8">
    <location>
        <begin position="469"/>
        <end position="577"/>
    </location>
</feature>
<dbReference type="InterPro" id="IPR004610">
    <property type="entry name" value="RecJ"/>
</dbReference>
<sequence length="582" mass="60078">MDAFLNVERSALGRRWVGPGAETERLGLAIAQRLEAPEMVGRVLAARGVAPEAAAAYLAPTLRELMPDPSALRDMDLAADRLARAARAGETVGLFGDYDVDGAASTALLVRWLRAMGIAAKVHIPDRMTEGYGPNVPAMRALAAECSLILCLDCGTLAHAPIAAAVEGGAEVLVIDHHLGGETLPPALAVVNPNRQDESGEHGALCAAGVAFLLLVAANRTLRAQGVAGPDLMGLLDLVALATVADVAPLTGLNRALVRQGLKVMARRDRPGLAALADAARLASAPAAYHLGYVLGPRINAAGRIGASELGTRLLATDDPHEAEALAERLEELNRERREVEAGVLDAALMQAEARGVEGPLVWAAAQGWHPGVAGIVASRLKERFDRPAVVVALAGEQGSGSCRSVPGVDIGADVAALAAEGLIVKGGGHRMAAGLTVRTESLEPAMARLAERLARQGAGRSGPQDLRLDGALSPGGATPDLVEMLEAAGPYGAASPAPRFAIAGVRAGYVKPMGEGHLRMRLQGAGGSIDAVAFRVADTPLHAALAQSAGAVLHVAGRLETDDWGGRRRARLRIEDAAPAR</sequence>
<protein>
    <recommendedName>
        <fullName evidence="2">Single-stranded-DNA-specific exonuclease RecJ</fullName>
    </recommendedName>
</protein>
<dbReference type="STRING" id="1114924.SAMN05216258_107357"/>
<gene>
    <name evidence="9" type="ORF">SAMN05216258_107357</name>
</gene>
<dbReference type="EMBL" id="FOQH01000007">
    <property type="protein sequence ID" value="SFI55071.1"/>
    <property type="molecule type" value="Genomic_DNA"/>
</dbReference>
<dbReference type="Pfam" id="PF17768">
    <property type="entry name" value="RecJ_OB"/>
    <property type="match status" value="1"/>
</dbReference>
<evidence type="ECO:0000313" key="10">
    <source>
        <dbReference type="Proteomes" id="UP000199377"/>
    </source>
</evidence>
<dbReference type="GO" id="GO:0006281">
    <property type="term" value="P:DNA repair"/>
    <property type="evidence" value="ECO:0007669"/>
    <property type="project" value="InterPro"/>
</dbReference>
<dbReference type="Pfam" id="PF02272">
    <property type="entry name" value="DHHA1"/>
    <property type="match status" value="1"/>
</dbReference>
<feature type="domain" description="DDH" evidence="6">
    <location>
        <begin position="93"/>
        <end position="243"/>
    </location>
</feature>
<dbReference type="Gene3D" id="3.10.310.30">
    <property type="match status" value="1"/>
</dbReference>
<dbReference type="InterPro" id="IPR041122">
    <property type="entry name" value="RecJ_OB"/>
</dbReference>
<evidence type="ECO:0000259" key="8">
    <source>
        <dbReference type="Pfam" id="PF17768"/>
    </source>
</evidence>
<keyword evidence="5 9" id="KW-0269">Exonuclease</keyword>
<dbReference type="RefSeq" id="WP_092861512.1">
    <property type="nucleotide sequence ID" value="NZ_FOQH01000007.1"/>
</dbReference>
<proteinExistence type="inferred from homology"/>
<dbReference type="InterPro" id="IPR003156">
    <property type="entry name" value="DHHA1_dom"/>
</dbReference>
<dbReference type="GO" id="GO:0008409">
    <property type="term" value="F:5'-3' exonuclease activity"/>
    <property type="evidence" value="ECO:0007669"/>
    <property type="project" value="InterPro"/>
</dbReference>
<comment type="similarity">
    <text evidence="1">Belongs to the RecJ family.</text>
</comment>
<name>A0A1I3J455_9RHOB</name>
<keyword evidence="3" id="KW-0540">Nuclease</keyword>
<evidence type="ECO:0000313" key="9">
    <source>
        <dbReference type="EMBL" id="SFI55071.1"/>
    </source>
</evidence>
<dbReference type="GO" id="GO:0006310">
    <property type="term" value="P:DNA recombination"/>
    <property type="evidence" value="ECO:0007669"/>
    <property type="project" value="InterPro"/>
</dbReference>
<evidence type="ECO:0000259" key="6">
    <source>
        <dbReference type="Pfam" id="PF01368"/>
    </source>
</evidence>
<dbReference type="AlphaFoldDB" id="A0A1I3J455"/>
<dbReference type="Gene3D" id="3.90.1640.30">
    <property type="match status" value="1"/>
</dbReference>
<evidence type="ECO:0000256" key="3">
    <source>
        <dbReference type="ARBA" id="ARBA00022722"/>
    </source>
</evidence>
<accession>A0A1I3J455</accession>
<dbReference type="GO" id="GO:0003676">
    <property type="term" value="F:nucleic acid binding"/>
    <property type="evidence" value="ECO:0007669"/>
    <property type="project" value="InterPro"/>
</dbReference>
<dbReference type="PANTHER" id="PTHR30255">
    <property type="entry name" value="SINGLE-STRANDED-DNA-SPECIFIC EXONUCLEASE RECJ"/>
    <property type="match status" value="1"/>
</dbReference>
<keyword evidence="4" id="KW-0378">Hydrolase</keyword>
<evidence type="ECO:0000259" key="7">
    <source>
        <dbReference type="Pfam" id="PF02272"/>
    </source>
</evidence>
<evidence type="ECO:0000256" key="5">
    <source>
        <dbReference type="ARBA" id="ARBA00022839"/>
    </source>
</evidence>
<dbReference type="OrthoDB" id="9809852at2"/>
<dbReference type="NCBIfam" id="TIGR00644">
    <property type="entry name" value="recJ"/>
    <property type="match status" value="1"/>
</dbReference>
<dbReference type="InterPro" id="IPR051673">
    <property type="entry name" value="SSDNA_exonuclease_RecJ"/>
</dbReference>
<keyword evidence="10" id="KW-1185">Reference proteome</keyword>